<evidence type="ECO:0000259" key="4">
    <source>
        <dbReference type="PROSITE" id="PS51473"/>
    </source>
</evidence>
<dbReference type="Pfam" id="PF01657">
    <property type="entry name" value="Stress-antifung"/>
    <property type="match status" value="1"/>
</dbReference>
<evidence type="ECO:0000256" key="1">
    <source>
        <dbReference type="ARBA" id="ARBA00022729"/>
    </source>
</evidence>
<evidence type="ECO:0000313" key="6">
    <source>
        <dbReference type="Proteomes" id="UP000275267"/>
    </source>
</evidence>
<dbReference type="InterPro" id="IPR038408">
    <property type="entry name" value="GNK2_sf"/>
</dbReference>
<keyword evidence="1 3" id="KW-0732">Signal</keyword>
<dbReference type="PANTHER" id="PTHR32099">
    <property type="entry name" value="CYSTEINE-RICH REPEAT SECRETORY PROTEIN"/>
    <property type="match status" value="1"/>
</dbReference>
<dbReference type="STRING" id="4540.A0A3L6T1A8"/>
<comment type="caution">
    <text evidence="5">The sequence shown here is derived from an EMBL/GenBank/DDBJ whole genome shotgun (WGS) entry which is preliminary data.</text>
</comment>
<proteinExistence type="predicted"/>
<dbReference type="PANTHER" id="PTHR32099:SF102">
    <property type="entry name" value="OS12G0608700 PROTEIN"/>
    <property type="match status" value="1"/>
</dbReference>
<accession>A0A3L6T1A8</accession>
<gene>
    <name evidence="5" type="ORF">C2845_PM05G18730</name>
</gene>
<dbReference type="Gene3D" id="3.30.430.20">
    <property type="entry name" value="Gnk2 domain, C-X8-C-X2-C motif"/>
    <property type="match status" value="1"/>
</dbReference>
<feature type="domain" description="Gnk2-homologous" evidence="4">
    <location>
        <begin position="31"/>
        <end position="135"/>
    </location>
</feature>
<sequence length="174" mass="18661">MAHRRSFLILLTVVSSFAGASVVLVVGQHNTAYEPNCSTTGNYTTGSQYQVNLVKLMSDLPSSAIANRGFHYGTAGEAPDSVFGLAMCYAVLNWTACGNCLRAAAAGVQQECPFSREMRSFYDETCILRYSDAPFASGAADTGIAFYEWDVDSFVANAAGFNTSRQGHTHNGAR</sequence>
<dbReference type="CDD" id="cd23509">
    <property type="entry name" value="Gnk2-like"/>
    <property type="match status" value="1"/>
</dbReference>
<dbReference type="PROSITE" id="PS51473">
    <property type="entry name" value="GNK2"/>
    <property type="match status" value="1"/>
</dbReference>
<dbReference type="GO" id="GO:0030246">
    <property type="term" value="F:carbohydrate binding"/>
    <property type="evidence" value="ECO:0007669"/>
    <property type="project" value="UniProtKB-KW"/>
</dbReference>
<evidence type="ECO:0000256" key="2">
    <source>
        <dbReference type="ARBA" id="ARBA00022737"/>
    </source>
</evidence>
<feature type="chain" id="PRO_5018174436" evidence="3">
    <location>
        <begin position="21"/>
        <end position="174"/>
    </location>
</feature>
<keyword evidence="6" id="KW-1185">Reference proteome</keyword>
<reference evidence="6" key="1">
    <citation type="journal article" date="2019" name="Nat. Commun.">
        <title>The genome of broomcorn millet.</title>
        <authorList>
            <person name="Zou C."/>
            <person name="Miki D."/>
            <person name="Li D."/>
            <person name="Tang Q."/>
            <person name="Xiao L."/>
            <person name="Rajput S."/>
            <person name="Deng P."/>
            <person name="Jia W."/>
            <person name="Huang R."/>
            <person name="Zhang M."/>
            <person name="Sun Y."/>
            <person name="Hu J."/>
            <person name="Fu X."/>
            <person name="Schnable P.S."/>
            <person name="Li F."/>
            <person name="Zhang H."/>
            <person name="Feng B."/>
            <person name="Zhu X."/>
            <person name="Liu R."/>
            <person name="Schnable J.C."/>
            <person name="Zhu J.-K."/>
            <person name="Zhang H."/>
        </authorList>
    </citation>
    <scope>NUCLEOTIDE SEQUENCE [LARGE SCALE GENOMIC DNA]</scope>
</reference>
<evidence type="ECO:0000256" key="3">
    <source>
        <dbReference type="SAM" id="SignalP"/>
    </source>
</evidence>
<evidence type="ECO:0000313" key="5">
    <source>
        <dbReference type="EMBL" id="RLN30377.1"/>
    </source>
</evidence>
<organism evidence="5 6">
    <name type="scientific">Panicum miliaceum</name>
    <name type="common">Proso millet</name>
    <name type="synonym">Broomcorn millet</name>
    <dbReference type="NCBI Taxonomy" id="4540"/>
    <lineage>
        <taxon>Eukaryota</taxon>
        <taxon>Viridiplantae</taxon>
        <taxon>Streptophyta</taxon>
        <taxon>Embryophyta</taxon>
        <taxon>Tracheophyta</taxon>
        <taxon>Spermatophyta</taxon>
        <taxon>Magnoliopsida</taxon>
        <taxon>Liliopsida</taxon>
        <taxon>Poales</taxon>
        <taxon>Poaceae</taxon>
        <taxon>PACMAD clade</taxon>
        <taxon>Panicoideae</taxon>
        <taxon>Panicodae</taxon>
        <taxon>Paniceae</taxon>
        <taxon>Panicinae</taxon>
        <taxon>Panicum</taxon>
        <taxon>Panicum sect. Panicum</taxon>
    </lineage>
</organism>
<dbReference type="AlphaFoldDB" id="A0A3L6T1A8"/>
<dbReference type="GO" id="GO:0016301">
    <property type="term" value="F:kinase activity"/>
    <property type="evidence" value="ECO:0007669"/>
    <property type="project" value="UniProtKB-KW"/>
</dbReference>
<dbReference type="Proteomes" id="UP000275267">
    <property type="component" value="Unassembled WGS sequence"/>
</dbReference>
<feature type="signal peptide" evidence="3">
    <location>
        <begin position="1"/>
        <end position="20"/>
    </location>
</feature>
<keyword evidence="2" id="KW-0677">Repeat</keyword>
<dbReference type="EMBL" id="PQIB02000003">
    <property type="protein sequence ID" value="RLN30377.1"/>
    <property type="molecule type" value="Genomic_DNA"/>
</dbReference>
<name>A0A3L6T1A8_PANMI</name>
<protein>
    <submittedName>
        <fullName evidence="5">L-type lectin-domain containing receptor kinase IX.1-like</fullName>
    </submittedName>
</protein>
<dbReference type="OrthoDB" id="678992at2759"/>
<dbReference type="InterPro" id="IPR002902">
    <property type="entry name" value="GNK2"/>
</dbReference>